<evidence type="ECO:0000313" key="8">
    <source>
        <dbReference type="Proteomes" id="UP000504602"/>
    </source>
</evidence>
<name>A0A8N5F096_GEOFO</name>
<dbReference type="Proteomes" id="UP000504602">
    <property type="component" value="Unplaced"/>
</dbReference>
<dbReference type="GO" id="GO:0004930">
    <property type="term" value="F:G protein-coupled receptor activity"/>
    <property type="evidence" value="ECO:0007669"/>
    <property type="project" value="InterPro"/>
</dbReference>
<dbReference type="Pfam" id="PF00002">
    <property type="entry name" value="7tm_2"/>
    <property type="match status" value="1"/>
</dbReference>
<dbReference type="GO" id="GO:0007157">
    <property type="term" value="P:heterophilic cell-cell adhesion via plasma membrane cell adhesion molecules"/>
    <property type="evidence" value="ECO:0007669"/>
    <property type="project" value="TreeGrafter"/>
</dbReference>
<organism evidence="8 9">
    <name type="scientific">Geospiza fortis</name>
    <name type="common">Medium ground-finch</name>
    <dbReference type="NCBI Taxonomy" id="48883"/>
    <lineage>
        <taxon>Eukaryota</taxon>
        <taxon>Metazoa</taxon>
        <taxon>Chordata</taxon>
        <taxon>Craniata</taxon>
        <taxon>Vertebrata</taxon>
        <taxon>Euteleostomi</taxon>
        <taxon>Archelosauria</taxon>
        <taxon>Archosauria</taxon>
        <taxon>Dinosauria</taxon>
        <taxon>Saurischia</taxon>
        <taxon>Theropoda</taxon>
        <taxon>Coelurosauria</taxon>
        <taxon>Aves</taxon>
        <taxon>Neognathae</taxon>
        <taxon>Neoaves</taxon>
        <taxon>Telluraves</taxon>
        <taxon>Australaves</taxon>
        <taxon>Passeriformes</taxon>
        <taxon>Thraupidae</taxon>
        <taxon>Geospiza</taxon>
    </lineage>
</organism>
<evidence type="ECO:0000256" key="4">
    <source>
        <dbReference type="ARBA" id="ARBA00023136"/>
    </source>
</evidence>
<dbReference type="GO" id="GO:0016524">
    <property type="term" value="F:latrotoxin receptor activity"/>
    <property type="evidence" value="ECO:0007669"/>
    <property type="project" value="TreeGrafter"/>
</dbReference>
<feature type="domain" description="GPCR family 2 latrophilin C-terminal" evidence="7">
    <location>
        <begin position="116"/>
        <end position="184"/>
    </location>
</feature>
<evidence type="ECO:0000256" key="2">
    <source>
        <dbReference type="ARBA" id="ARBA00022692"/>
    </source>
</evidence>
<dbReference type="Pfam" id="PF02354">
    <property type="entry name" value="Latrophilin"/>
    <property type="match status" value="1"/>
</dbReference>
<keyword evidence="8" id="KW-1185">Reference proteome</keyword>
<sequence length="214" mass="23503">MSLCPPRLCVPRVSRGVPQVTLVFLLVTLHKMLRSSAALKPDSSRLDSIRSWALGAIALLLLLGLTWAFGLLFVTRESVLTASLFTACNALQGTFIFLFHCALQKKVHRELSKCLRHSGCCLRGPPGTSLGALKPSAARAHPRYYSGTQSRIRRMWNDTVRKQTESSFMGGDLNSTPTLNRGETPPKHTSEPPTLNGGETPPRGPRDPRDHPQP</sequence>
<keyword evidence="3 6" id="KW-1133">Transmembrane helix</keyword>
<gene>
    <name evidence="9" type="primary">LOC115949052</name>
</gene>
<comment type="subcellular location">
    <subcellularLocation>
        <location evidence="1">Membrane</location>
        <topology evidence="1">Multi-pass membrane protein</topology>
    </subcellularLocation>
</comment>
<feature type="transmembrane region" description="Helical" evidence="6">
    <location>
        <begin position="53"/>
        <end position="74"/>
    </location>
</feature>
<dbReference type="AlphaFoldDB" id="A0A8N5F096"/>
<proteinExistence type="predicted"/>
<reference evidence="9" key="1">
    <citation type="submission" date="2025-08" db="UniProtKB">
        <authorList>
            <consortium name="RefSeq"/>
        </authorList>
    </citation>
    <scope>IDENTIFICATION</scope>
</reference>
<dbReference type="Gene3D" id="1.20.1070.10">
    <property type="entry name" value="Rhodopsin 7-helix transmembrane proteins"/>
    <property type="match status" value="1"/>
</dbReference>
<feature type="transmembrane region" description="Helical" evidence="6">
    <location>
        <begin position="80"/>
        <end position="103"/>
    </location>
</feature>
<evidence type="ECO:0000256" key="5">
    <source>
        <dbReference type="SAM" id="MobiDB-lite"/>
    </source>
</evidence>
<dbReference type="GO" id="GO:0030424">
    <property type="term" value="C:axon"/>
    <property type="evidence" value="ECO:0007669"/>
    <property type="project" value="TreeGrafter"/>
</dbReference>
<dbReference type="RefSeq" id="XP_030921134.1">
    <property type="nucleotide sequence ID" value="XM_031065274.1"/>
</dbReference>
<evidence type="ECO:0000256" key="6">
    <source>
        <dbReference type="SAM" id="Phobius"/>
    </source>
</evidence>
<dbReference type="PANTHER" id="PTHR12011:SF62">
    <property type="entry name" value="ADHESION G PROTEIN-COUPLED RECEPTOR L1"/>
    <property type="match status" value="1"/>
</dbReference>
<dbReference type="PANTHER" id="PTHR12011">
    <property type="entry name" value="ADHESION G-PROTEIN COUPLED RECEPTOR"/>
    <property type="match status" value="1"/>
</dbReference>
<protein>
    <submittedName>
        <fullName evidence="9">Adhesion G protein-coupled receptor L1-like</fullName>
    </submittedName>
</protein>
<feature type="compositionally biased region" description="Basic and acidic residues" evidence="5">
    <location>
        <begin position="204"/>
        <end position="214"/>
    </location>
</feature>
<keyword evidence="4 6" id="KW-0472">Membrane</keyword>
<feature type="region of interest" description="Disordered" evidence="5">
    <location>
        <begin position="164"/>
        <end position="214"/>
    </location>
</feature>
<evidence type="ECO:0000313" key="9">
    <source>
        <dbReference type="RefSeq" id="XP_030921134.1"/>
    </source>
</evidence>
<dbReference type="InterPro" id="IPR003334">
    <property type="entry name" value="GPCR_2_latrophilin_rcpt_C"/>
</dbReference>
<evidence type="ECO:0000256" key="3">
    <source>
        <dbReference type="ARBA" id="ARBA00022989"/>
    </source>
</evidence>
<dbReference type="InterPro" id="IPR000832">
    <property type="entry name" value="GPCR_2_secretin-like"/>
</dbReference>
<accession>A0A8N5F096</accession>
<evidence type="ECO:0000256" key="1">
    <source>
        <dbReference type="ARBA" id="ARBA00004141"/>
    </source>
</evidence>
<evidence type="ECO:0000259" key="7">
    <source>
        <dbReference type="Pfam" id="PF02354"/>
    </source>
</evidence>
<dbReference type="GeneID" id="115949052"/>
<dbReference type="GO" id="GO:0007189">
    <property type="term" value="P:adenylate cyclase-activating G protein-coupled receptor signaling pathway"/>
    <property type="evidence" value="ECO:0007669"/>
    <property type="project" value="TreeGrafter"/>
</dbReference>
<dbReference type="GO" id="GO:0042734">
    <property type="term" value="C:presynaptic membrane"/>
    <property type="evidence" value="ECO:0007669"/>
    <property type="project" value="TreeGrafter"/>
</dbReference>
<dbReference type="OrthoDB" id="1100386at2759"/>
<keyword evidence="2 6" id="KW-0812">Transmembrane</keyword>